<accession>A0A0Q3VIC6</accession>
<dbReference type="EMBL" id="LJIX01000006">
    <property type="protein sequence ID" value="KQL21443.1"/>
    <property type="molecule type" value="Genomic_DNA"/>
</dbReference>
<keyword evidence="4" id="KW-1185">Reference proteome</keyword>
<dbReference type="InterPro" id="IPR050807">
    <property type="entry name" value="TransReg_Diox_bact_type"/>
</dbReference>
<proteinExistence type="predicted"/>
<dbReference type="SMART" id="SM00530">
    <property type="entry name" value="HTH_XRE"/>
    <property type="match status" value="1"/>
</dbReference>
<dbReference type="AlphaFoldDB" id="A0A0Q3VIC6"/>
<dbReference type="STRING" id="1637975.AN957_24750"/>
<organism evidence="3 4">
    <name type="scientific">Cytobacillus solani</name>
    <dbReference type="NCBI Taxonomy" id="1637975"/>
    <lineage>
        <taxon>Bacteria</taxon>
        <taxon>Bacillati</taxon>
        <taxon>Bacillota</taxon>
        <taxon>Bacilli</taxon>
        <taxon>Bacillales</taxon>
        <taxon>Bacillaceae</taxon>
        <taxon>Cytobacillus</taxon>
    </lineage>
</organism>
<dbReference type="RefSeq" id="WP_056686705.1">
    <property type="nucleotide sequence ID" value="NZ_CP085712.1"/>
</dbReference>
<evidence type="ECO:0000259" key="2">
    <source>
        <dbReference type="PROSITE" id="PS50943"/>
    </source>
</evidence>
<dbReference type="SUPFAM" id="SSF47413">
    <property type="entry name" value="lambda repressor-like DNA-binding domains"/>
    <property type="match status" value="1"/>
</dbReference>
<dbReference type="PROSITE" id="PS50943">
    <property type="entry name" value="HTH_CROC1"/>
    <property type="match status" value="1"/>
</dbReference>
<evidence type="ECO:0000313" key="4">
    <source>
        <dbReference type="Proteomes" id="UP000050996"/>
    </source>
</evidence>
<dbReference type="GO" id="GO:0005829">
    <property type="term" value="C:cytosol"/>
    <property type="evidence" value="ECO:0007669"/>
    <property type="project" value="TreeGrafter"/>
</dbReference>
<sequence length="93" mass="10764">MEIWNLKYIGETLKKLRKSKLLTQEDLAEESGLDTRTISLLENNQQEPLLSTISSLAVALGMEPSEFLKEIEMDVERARIREKDPNWSNVQME</sequence>
<evidence type="ECO:0000313" key="3">
    <source>
        <dbReference type="EMBL" id="KQL21443.1"/>
    </source>
</evidence>
<dbReference type="GO" id="GO:0003700">
    <property type="term" value="F:DNA-binding transcription factor activity"/>
    <property type="evidence" value="ECO:0007669"/>
    <property type="project" value="TreeGrafter"/>
</dbReference>
<dbReference type="Pfam" id="PF01381">
    <property type="entry name" value="HTH_3"/>
    <property type="match status" value="1"/>
</dbReference>
<protein>
    <recommendedName>
        <fullName evidence="2">HTH cro/C1-type domain-containing protein</fullName>
    </recommendedName>
</protein>
<comment type="caution">
    <text evidence="3">The sequence shown here is derived from an EMBL/GenBank/DDBJ whole genome shotgun (WGS) entry which is preliminary data.</text>
</comment>
<dbReference type="PANTHER" id="PTHR46797">
    <property type="entry name" value="HTH-TYPE TRANSCRIPTIONAL REGULATOR"/>
    <property type="match status" value="1"/>
</dbReference>
<dbReference type="Proteomes" id="UP000050996">
    <property type="component" value="Unassembled WGS sequence"/>
</dbReference>
<dbReference type="InterPro" id="IPR010982">
    <property type="entry name" value="Lambda_DNA-bd_dom_sf"/>
</dbReference>
<dbReference type="Gene3D" id="1.10.260.40">
    <property type="entry name" value="lambda repressor-like DNA-binding domains"/>
    <property type="match status" value="1"/>
</dbReference>
<dbReference type="GO" id="GO:0003677">
    <property type="term" value="F:DNA binding"/>
    <property type="evidence" value="ECO:0007669"/>
    <property type="project" value="UniProtKB-KW"/>
</dbReference>
<dbReference type="PANTHER" id="PTHR46797:SF1">
    <property type="entry name" value="METHYLPHOSPHONATE SYNTHASE"/>
    <property type="match status" value="1"/>
</dbReference>
<feature type="domain" description="HTH cro/C1-type" evidence="2">
    <location>
        <begin position="13"/>
        <end position="67"/>
    </location>
</feature>
<dbReference type="InterPro" id="IPR001387">
    <property type="entry name" value="Cro/C1-type_HTH"/>
</dbReference>
<evidence type="ECO:0000256" key="1">
    <source>
        <dbReference type="ARBA" id="ARBA00023125"/>
    </source>
</evidence>
<keyword evidence="1" id="KW-0238">DNA-binding</keyword>
<name>A0A0Q3VIC6_9BACI</name>
<gene>
    <name evidence="3" type="ORF">AN957_24750</name>
</gene>
<dbReference type="CDD" id="cd00093">
    <property type="entry name" value="HTH_XRE"/>
    <property type="match status" value="1"/>
</dbReference>
<dbReference type="PATRIC" id="fig|1637975.4.peg.4992"/>
<reference evidence="3 4" key="1">
    <citation type="submission" date="2015-09" db="EMBL/GenBank/DDBJ databases">
        <title>Genome sequencing project for genomic taxonomy and phylogenomics of Bacillus-like bacteria.</title>
        <authorList>
            <person name="Liu B."/>
            <person name="Wang J."/>
            <person name="Zhu Y."/>
            <person name="Liu G."/>
            <person name="Chen Q."/>
            <person name="Chen Z."/>
            <person name="Lan J."/>
            <person name="Che J."/>
            <person name="Ge C."/>
            <person name="Shi H."/>
            <person name="Pan Z."/>
            <person name="Liu X."/>
        </authorList>
    </citation>
    <scope>NUCLEOTIDE SEQUENCE [LARGE SCALE GENOMIC DNA]</scope>
    <source>
        <strain evidence="3 4">FJAT-18043</strain>
    </source>
</reference>